<dbReference type="Pfam" id="PF13302">
    <property type="entry name" value="Acetyltransf_3"/>
    <property type="match status" value="1"/>
</dbReference>
<evidence type="ECO:0000313" key="3">
    <source>
        <dbReference type="Proteomes" id="UP000706039"/>
    </source>
</evidence>
<organism evidence="2 3">
    <name type="scientific">Sphingomonas colocasiae</name>
    <dbReference type="NCBI Taxonomy" id="1848973"/>
    <lineage>
        <taxon>Bacteria</taxon>
        <taxon>Pseudomonadati</taxon>
        <taxon>Pseudomonadota</taxon>
        <taxon>Alphaproteobacteria</taxon>
        <taxon>Sphingomonadales</taxon>
        <taxon>Sphingomonadaceae</taxon>
        <taxon>Sphingomonas</taxon>
    </lineage>
</organism>
<dbReference type="PANTHER" id="PTHR43792">
    <property type="entry name" value="GNAT FAMILY, PUTATIVE (AFU_ORTHOLOGUE AFUA_3G00765)-RELATED-RELATED"/>
    <property type="match status" value="1"/>
</dbReference>
<protein>
    <submittedName>
        <fullName evidence="2">GNAT family N-acetyltransferase</fullName>
    </submittedName>
</protein>
<keyword evidence="3" id="KW-1185">Reference proteome</keyword>
<sequence length="167" mass="18259">MLLNDRLETSRLIVRPFAPEDAGSLVALFADPRVHRHVDDGQPLSDDMARLWVVRSGENLVRHGYGTGAVVLRETGKLIGWAGFARPGDGSEELIYGLAPAHWRRGLGTELLDALVAFGRTRGIDPLRATVAPANIGSVRLLEKAGFVLAERGYDGDADCDLYLRRQ</sequence>
<dbReference type="PROSITE" id="PS51186">
    <property type="entry name" value="GNAT"/>
    <property type="match status" value="1"/>
</dbReference>
<dbReference type="PANTHER" id="PTHR43792:SF16">
    <property type="entry name" value="N-ACETYLTRANSFERASE DOMAIN-CONTAINING PROTEIN"/>
    <property type="match status" value="1"/>
</dbReference>
<name>A0ABS7PUX8_9SPHN</name>
<evidence type="ECO:0000259" key="1">
    <source>
        <dbReference type="PROSITE" id="PS51186"/>
    </source>
</evidence>
<dbReference type="CDD" id="cd04301">
    <property type="entry name" value="NAT_SF"/>
    <property type="match status" value="1"/>
</dbReference>
<dbReference type="Gene3D" id="3.40.630.30">
    <property type="match status" value="1"/>
</dbReference>
<dbReference type="InterPro" id="IPR051531">
    <property type="entry name" value="N-acetyltransferase"/>
</dbReference>
<gene>
    <name evidence="2" type="ORF">K7G82_22840</name>
</gene>
<evidence type="ECO:0000313" key="2">
    <source>
        <dbReference type="EMBL" id="MBY8825157.1"/>
    </source>
</evidence>
<dbReference type="SUPFAM" id="SSF55729">
    <property type="entry name" value="Acyl-CoA N-acyltransferases (Nat)"/>
    <property type="match status" value="1"/>
</dbReference>
<dbReference type="InterPro" id="IPR000182">
    <property type="entry name" value="GNAT_dom"/>
</dbReference>
<feature type="domain" description="N-acetyltransferase" evidence="1">
    <location>
        <begin position="12"/>
        <end position="167"/>
    </location>
</feature>
<dbReference type="RefSeq" id="WP_222992259.1">
    <property type="nucleotide sequence ID" value="NZ_JAINVV010000011.1"/>
</dbReference>
<accession>A0ABS7PUX8</accession>
<comment type="caution">
    <text evidence="2">The sequence shown here is derived from an EMBL/GenBank/DDBJ whole genome shotgun (WGS) entry which is preliminary data.</text>
</comment>
<dbReference type="InterPro" id="IPR016181">
    <property type="entry name" value="Acyl_CoA_acyltransferase"/>
</dbReference>
<proteinExistence type="predicted"/>
<reference evidence="2 3" key="1">
    <citation type="submission" date="2021-08" db="EMBL/GenBank/DDBJ databases">
        <authorList>
            <person name="Tuo L."/>
        </authorList>
    </citation>
    <scope>NUCLEOTIDE SEQUENCE [LARGE SCALE GENOMIC DNA]</scope>
    <source>
        <strain evidence="2 3">JCM 31229</strain>
    </source>
</reference>
<dbReference type="EMBL" id="JAINVV010000011">
    <property type="protein sequence ID" value="MBY8825157.1"/>
    <property type="molecule type" value="Genomic_DNA"/>
</dbReference>
<dbReference type="Proteomes" id="UP000706039">
    <property type="component" value="Unassembled WGS sequence"/>
</dbReference>